<dbReference type="Proteomes" id="UP000287247">
    <property type="component" value="Unassembled WGS sequence"/>
</dbReference>
<evidence type="ECO:0000259" key="4">
    <source>
        <dbReference type="Pfam" id="PF03865"/>
    </source>
</evidence>
<dbReference type="Gene3D" id="2.40.160.50">
    <property type="entry name" value="membrane protein fhac: a member of the omp85/tpsb transporter family"/>
    <property type="match status" value="1"/>
</dbReference>
<keyword evidence="3" id="KW-0998">Cell outer membrane</keyword>
<keyword evidence="2" id="KW-0812">Transmembrane</keyword>
<name>A0A401IL97_APHSA</name>
<gene>
    <name evidence="6" type="ORF">AsFPU1_3434</name>
</gene>
<evidence type="ECO:0000313" key="7">
    <source>
        <dbReference type="Proteomes" id="UP000287247"/>
    </source>
</evidence>
<comment type="caution">
    <text evidence="6">The sequence shown here is derived from an EMBL/GenBank/DDBJ whole genome shotgun (WGS) entry which is preliminary data.</text>
</comment>
<dbReference type="RefSeq" id="WP_124971622.1">
    <property type="nucleotide sequence ID" value="NZ_BDQK01000014.1"/>
</dbReference>
<dbReference type="AlphaFoldDB" id="A0A401IL97"/>
<keyword evidence="7" id="KW-1185">Reference proteome</keyword>
<dbReference type="InterPro" id="IPR013686">
    <property type="entry name" value="Polypept-transport_assoc_ShlB"/>
</dbReference>
<dbReference type="PANTHER" id="PTHR34597">
    <property type="entry name" value="SLR1661 PROTEIN"/>
    <property type="match status" value="1"/>
</dbReference>
<dbReference type="InterPro" id="IPR005565">
    <property type="entry name" value="Hemolysn_activator_HlyB_C"/>
</dbReference>
<keyword evidence="1" id="KW-1134">Transmembrane beta strand</keyword>
<feature type="domain" description="Polypeptide-transport-associated ShlB-type" evidence="5">
    <location>
        <begin position="73"/>
        <end position="159"/>
    </location>
</feature>
<dbReference type="OrthoDB" id="596066at2"/>
<evidence type="ECO:0000259" key="5">
    <source>
        <dbReference type="Pfam" id="PF08479"/>
    </source>
</evidence>
<dbReference type="GO" id="GO:0098046">
    <property type="term" value="C:type V protein secretion system complex"/>
    <property type="evidence" value="ECO:0007669"/>
    <property type="project" value="TreeGrafter"/>
</dbReference>
<proteinExistence type="predicted"/>
<protein>
    <submittedName>
        <fullName evidence="6">Hemolysin activation/secretion protein</fullName>
    </submittedName>
</protein>
<dbReference type="Gene3D" id="3.10.20.310">
    <property type="entry name" value="membrane protein fhac"/>
    <property type="match status" value="1"/>
</dbReference>
<dbReference type="GO" id="GO:0046819">
    <property type="term" value="P:protein secretion by the type V secretion system"/>
    <property type="evidence" value="ECO:0007669"/>
    <property type="project" value="TreeGrafter"/>
</dbReference>
<dbReference type="PANTHER" id="PTHR34597:SF3">
    <property type="entry name" value="OUTER MEMBRANE TRANSPORTER CDIB"/>
    <property type="match status" value="1"/>
</dbReference>
<accession>A0A401IL97</accession>
<dbReference type="Pfam" id="PF03865">
    <property type="entry name" value="ShlB"/>
    <property type="match status" value="1"/>
</dbReference>
<organism evidence="6 7">
    <name type="scientific">Aphanothece sacrum FPU1</name>
    <dbReference type="NCBI Taxonomy" id="1920663"/>
    <lineage>
        <taxon>Bacteria</taxon>
        <taxon>Bacillati</taxon>
        <taxon>Cyanobacteriota</taxon>
        <taxon>Cyanophyceae</taxon>
        <taxon>Oscillatoriophycideae</taxon>
        <taxon>Chroococcales</taxon>
        <taxon>Aphanothecaceae</taxon>
        <taxon>Aphanothece</taxon>
    </lineage>
</organism>
<dbReference type="GO" id="GO:0008320">
    <property type="term" value="F:protein transmembrane transporter activity"/>
    <property type="evidence" value="ECO:0007669"/>
    <property type="project" value="TreeGrafter"/>
</dbReference>
<reference evidence="7" key="1">
    <citation type="submission" date="2017-05" db="EMBL/GenBank/DDBJ databases">
        <title>Physiological properties and genetic analysis related to exopolysaccharide production of fresh-water unicellular cyanobacterium Aphanothece sacrum, Suizenji Nori, that has been cultured as a food source in Japan.</title>
        <authorList>
            <person name="Kanesaki Y."/>
            <person name="Yoshikawa S."/>
            <person name="Ohki K."/>
        </authorList>
    </citation>
    <scope>NUCLEOTIDE SEQUENCE [LARGE SCALE GENOMIC DNA]</scope>
    <source>
        <strain evidence="7">FPU1</strain>
    </source>
</reference>
<dbReference type="EMBL" id="BDQK01000014">
    <property type="protein sequence ID" value="GBF82011.1"/>
    <property type="molecule type" value="Genomic_DNA"/>
</dbReference>
<feature type="domain" description="Haemolysin activator HlyB C-terminal" evidence="4">
    <location>
        <begin position="227"/>
        <end position="554"/>
    </location>
</feature>
<evidence type="ECO:0000313" key="6">
    <source>
        <dbReference type="EMBL" id="GBF82011.1"/>
    </source>
</evidence>
<evidence type="ECO:0000256" key="2">
    <source>
        <dbReference type="ARBA" id="ARBA00022692"/>
    </source>
</evidence>
<dbReference type="Pfam" id="PF08479">
    <property type="entry name" value="POTRA_2"/>
    <property type="match status" value="1"/>
</dbReference>
<evidence type="ECO:0000256" key="3">
    <source>
        <dbReference type="ARBA" id="ARBA00023237"/>
    </source>
</evidence>
<dbReference type="InterPro" id="IPR051544">
    <property type="entry name" value="TPS_OM_transporter"/>
</dbReference>
<evidence type="ECO:0000256" key="1">
    <source>
        <dbReference type="ARBA" id="ARBA00022452"/>
    </source>
</evidence>
<sequence length="594" mass="66278">MLYQADFFERNNGLLSLICQVTIISINCATFAQSLPQSPQPDFPNTPLLPSDTPLQFPPVTVPAVTPLPGSLQVTGIEFIGNTVFSQEQLGKIAVLSPEIGISSIDNQNLEFSELLQIATKVAEYYHKEGYTTSGAVVVIPKATREKGVGMIQIRVIEGILTEIQVNIQDENVIDTRFHDYVRRRLKVVENQPLNVNTLLEALQLLQLDPLIKQISATLSSGTQPESSRLIVTYQPNNPLSFPVILDNGRSPSVGSFERGFSVKYDNLLGFGDKILLGYINTDGSDRPSFRYEIPFNADNGTIRLDYSYNNSAIIEAPFDDVNQDGISGDIKSRYEAYDFTIRQPLIRSIQNQTLTEFGISLNVSWRNTQSFLFDQPFPFSLSADVLGNTRLFALRLSQDYSRQNATEIYAFNSQISLGLGVFGSTISPQISGIDIPDSQFIAWRGQGQYIRVLAPNTLWLVRSNLQVADRPLLPIEQFSIGGLGSVRGYRQDQLLTDNGFFASTEVRFPILTFPVLEKESILQVIPFIDYGLGWNTSLPSPNPNSLVSVGLGILWQWGNFNARLDWGIPLTDFPRNQNSWNENGLYFTIQYGL</sequence>
<keyword evidence="1" id="KW-0472">Membrane</keyword>